<dbReference type="EMBL" id="ML119158">
    <property type="protein sequence ID" value="RPB08791.1"/>
    <property type="molecule type" value="Genomic_DNA"/>
</dbReference>
<protein>
    <submittedName>
        <fullName evidence="2">Uncharacterized protein</fullName>
    </submittedName>
</protein>
<keyword evidence="1" id="KW-0812">Transmembrane</keyword>
<dbReference type="Proteomes" id="UP000277580">
    <property type="component" value="Unassembled WGS sequence"/>
</dbReference>
<evidence type="ECO:0000313" key="2">
    <source>
        <dbReference type="EMBL" id="RPB08791.1"/>
    </source>
</evidence>
<dbReference type="AlphaFoldDB" id="A0A3N4KKD9"/>
<keyword evidence="1" id="KW-1133">Transmembrane helix</keyword>
<keyword evidence="1" id="KW-0472">Membrane</keyword>
<proteinExistence type="predicted"/>
<evidence type="ECO:0000256" key="1">
    <source>
        <dbReference type="SAM" id="Phobius"/>
    </source>
</evidence>
<keyword evidence="3" id="KW-1185">Reference proteome</keyword>
<feature type="transmembrane region" description="Helical" evidence="1">
    <location>
        <begin position="39"/>
        <end position="56"/>
    </location>
</feature>
<reference evidence="2 3" key="1">
    <citation type="journal article" date="2018" name="Nat. Ecol. Evol.">
        <title>Pezizomycetes genomes reveal the molecular basis of ectomycorrhizal truffle lifestyle.</title>
        <authorList>
            <person name="Murat C."/>
            <person name="Payen T."/>
            <person name="Noel B."/>
            <person name="Kuo A."/>
            <person name="Morin E."/>
            <person name="Chen J."/>
            <person name="Kohler A."/>
            <person name="Krizsan K."/>
            <person name="Balestrini R."/>
            <person name="Da Silva C."/>
            <person name="Montanini B."/>
            <person name="Hainaut M."/>
            <person name="Levati E."/>
            <person name="Barry K.W."/>
            <person name="Belfiori B."/>
            <person name="Cichocki N."/>
            <person name="Clum A."/>
            <person name="Dockter R.B."/>
            <person name="Fauchery L."/>
            <person name="Guy J."/>
            <person name="Iotti M."/>
            <person name="Le Tacon F."/>
            <person name="Lindquist E.A."/>
            <person name="Lipzen A."/>
            <person name="Malagnac F."/>
            <person name="Mello A."/>
            <person name="Molinier V."/>
            <person name="Miyauchi S."/>
            <person name="Poulain J."/>
            <person name="Riccioni C."/>
            <person name="Rubini A."/>
            <person name="Sitrit Y."/>
            <person name="Splivallo R."/>
            <person name="Traeger S."/>
            <person name="Wang M."/>
            <person name="Zifcakova L."/>
            <person name="Wipf D."/>
            <person name="Zambonelli A."/>
            <person name="Paolocci F."/>
            <person name="Nowrousian M."/>
            <person name="Ottonello S."/>
            <person name="Baldrian P."/>
            <person name="Spatafora J.W."/>
            <person name="Henrissat B."/>
            <person name="Nagy L.G."/>
            <person name="Aury J.M."/>
            <person name="Wincker P."/>
            <person name="Grigoriev I.V."/>
            <person name="Bonfante P."/>
            <person name="Martin F.M."/>
        </authorList>
    </citation>
    <scope>NUCLEOTIDE SEQUENCE [LARGE SCALE GENOMIC DNA]</scope>
    <source>
        <strain evidence="2 3">CCBAS932</strain>
    </source>
</reference>
<name>A0A3N4KKD9_9PEZI</name>
<organism evidence="2 3">
    <name type="scientific">Morchella conica CCBAS932</name>
    <dbReference type="NCBI Taxonomy" id="1392247"/>
    <lineage>
        <taxon>Eukaryota</taxon>
        <taxon>Fungi</taxon>
        <taxon>Dikarya</taxon>
        <taxon>Ascomycota</taxon>
        <taxon>Pezizomycotina</taxon>
        <taxon>Pezizomycetes</taxon>
        <taxon>Pezizales</taxon>
        <taxon>Morchellaceae</taxon>
        <taxon>Morchella</taxon>
    </lineage>
</organism>
<feature type="transmembrane region" description="Helical" evidence="1">
    <location>
        <begin position="63"/>
        <end position="84"/>
    </location>
</feature>
<feature type="transmembrane region" description="Helical" evidence="1">
    <location>
        <begin position="12"/>
        <end position="33"/>
    </location>
</feature>
<evidence type="ECO:0000313" key="3">
    <source>
        <dbReference type="Proteomes" id="UP000277580"/>
    </source>
</evidence>
<gene>
    <name evidence="2" type="ORF">P167DRAFT_332204</name>
</gene>
<accession>A0A3N4KKD9</accession>
<sequence>MSFYMISFRLLRAFVFLRVTLWFGGEFFSLVIFGDEQGLFLWIYISAVSRYANGLFSILSFSFLLYFHCTLFLPFVHLISISVYNPIMQSRRRRVFFFQSLMSYLLMFVSVSSLYIRPLIPNIFRYISFHAPEKIGGSTVTRSLHFNTSS</sequence>
<feature type="transmembrane region" description="Helical" evidence="1">
    <location>
        <begin position="96"/>
        <end position="116"/>
    </location>
</feature>
<dbReference type="InParanoid" id="A0A3N4KKD9"/>